<evidence type="ECO:0000313" key="3">
    <source>
        <dbReference type="Proteomes" id="UP000216454"/>
    </source>
</evidence>
<dbReference type="GO" id="GO:0009253">
    <property type="term" value="P:peptidoglycan catabolic process"/>
    <property type="evidence" value="ECO:0007669"/>
    <property type="project" value="InterPro"/>
</dbReference>
<keyword evidence="3" id="KW-1185">Reference proteome</keyword>
<organism evidence="2 3">
    <name type="scientific">Pseudoscardovia suis</name>
    <dbReference type="NCBI Taxonomy" id="987063"/>
    <lineage>
        <taxon>Bacteria</taxon>
        <taxon>Bacillati</taxon>
        <taxon>Actinomycetota</taxon>
        <taxon>Actinomycetes</taxon>
        <taxon>Bifidobacteriales</taxon>
        <taxon>Bifidobacteriaceae</taxon>
        <taxon>Pseudoscardovia</taxon>
    </lineage>
</organism>
<evidence type="ECO:0000313" key="2">
    <source>
        <dbReference type="EMBL" id="OZG52753.1"/>
    </source>
</evidence>
<evidence type="ECO:0000259" key="1">
    <source>
        <dbReference type="SMART" id="SM00644"/>
    </source>
</evidence>
<dbReference type="Pfam" id="PF01510">
    <property type="entry name" value="Amidase_2"/>
    <property type="match status" value="1"/>
</dbReference>
<dbReference type="Proteomes" id="UP000216454">
    <property type="component" value="Unassembled WGS sequence"/>
</dbReference>
<sequence length="273" mass="30025">MSVITERIVNQGHGPLTPQYLAVHSTANPGATALNHVQLWSRGYDYAVHMVSDWTSCYHTVQWDRLCWQVGNGNSTCEGIEICEATTRADFDRGIAIAASACAERLRAHGWGVDRMHPHQWFSATFGGSDHTDPYPYFARWGYTWEAFAARVQNELDGTAAVQTSSDMEGKEPLMWCIIWIEDDHAGFAKGTGCLWSPGTGVLPLPALDCVNALNAISQHYTGKDLPVFHSSSKAPWVVRFEQLSRESTFARRDHDTDAILAAIAGNAGNAGK</sequence>
<dbReference type="EMBL" id="MWWQ01000005">
    <property type="protein sequence ID" value="OZG52753.1"/>
    <property type="molecule type" value="Genomic_DNA"/>
</dbReference>
<dbReference type="InterPro" id="IPR036505">
    <property type="entry name" value="Amidase/PGRP_sf"/>
</dbReference>
<accession>A0A261F106</accession>
<dbReference type="GO" id="GO:0008745">
    <property type="term" value="F:N-acetylmuramoyl-L-alanine amidase activity"/>
    <property type="evidence" value="ECO:0007669"/>
    <property type="project" value="InterPro"/>
</dbReference>
<dbReference type="Gene3D" id="3.40.80.10">
    <property type="entry name" value="Peptidoglycan recognition protein-like"/>
    <property type="match status" value="1"/>
</dbReference>
<dbReference type="SMART" id="SM00644">
    <property type="entry name" value="Ami_2"/>
    <property type="match status" value="1"/>
</dbReference>
<dbReference type="SUPFAM" id="SSF55846">
    <property type="entry name" value="N-acetylmuramoyl-L-alanine amidase-like"/>
    <property type="match status" value="1"/>
</dbReference>
<protein>
    <submittedName>
        <fullName evidence="2">N-acetylmuramoyl-L-alanine amidase</fullName>
    </submittedName>
</protein>
<comment type="caution">
    <text evidence="2">The sequence shown here is derived from an EMBL/GenBank/DDBJ whole genome shotgun (WGS) entry which is preliminary data.</text>
</comment>
<gene>
    <name evidence="2" type="ORF">PSSU_0371</name>
</gene>
<proteinExistence type="predicted"/>
<feature type="domain" description="N-acetylmuramoyl-L-alanine amidase" evidence="1">
    <location>
        <begin position="9"/>
        <end position="135"/>
    </location>
</feature>
<dbReference type="OrthoDB" id="9816557at2"/>
<dbReference type="InterPro" id="IPR002502">
    <property type="entry name" value="Amidase_domain"/>
</dbReference>
<dbReference type="RefSeq" id="WP_157847251.1">
    <property type="nucleotide sequence ID" value="NZ_MWWQ01000005.1"/>
</dbReference>
<name>A0A261F106_9BIFI</name>
<dbReference type="AlphaFoldDB" id="A0A261F106"/>
<reference evidence="2 3" key="1">
    <citation type="journal article" date="2017" name="BMC Genomics">
        <title>Comparative genomic and phylogenomic analyses of the Bifidobacteriaceae family.</title>
        <authorList>
            <person name="Lugli G.A."/>
            <person name="Milani C."/>
            <person name="Turroni F."/>
            <person name="Duranti S."/>
            <person name="Mancabelli L."/>
            <person name="Mangifesta M."/>
            <person name="Ferrario C."/>
            <person name="Modesto M."/>
            <person name="Mattarelli P."/>
            <person name="Jiri K."/>
            <person name="van Sinderen D."/>
            <person name="Ventura M."/>
        </authorList>
    </citation>
    <scope>NUCLEOTIDE SEQUENCE [LARGE SCALE GENOMIC DNA]</scope>
    <source>
        <strain evidence="2 3">DSM 24744</strain>
    </source>
</reference>